<evidence type="ECO:0000313" key="3">
    <source>
        <dbReference type="Proteomes" id="UP000323917"/>
    </source>
</evidence>
<feature type="domain" description="PPM-type phosphatase" evidence="1">
    <location>
        <begin position="31"/>
        <end position="278"/>
    </location>
</feature>
<dbReference type="InterPro" id="IPR001932">
    <property type="entry name" value="PPM-type_phosphatase-like_dom"/>
</dbReference>
<dbReference type="InterPro" id="IPR036457">
    <property type="entry name" value="PPM-type-like_dom_sf"/>
</dbReference>
<dbReference type="OrthoDB" id="261518at2"/>
<gene>
    <name evidence="2" type="primary">stp_1</name>
    <name evidence="2" type="ORF">Pr1d_12970</name>
</gene>
<evidence type="ECO:0000313" key="2">
    <source>
        <dbReference type="EMBL" id="QEG34025.1"/>
    </source>
</evidence>
<keyword evidence="3" id="KW-1185">Reference proteome</keyword>
<dbReference type="PROSITE" id="PS51746">
    <property type="entry name" value="PPM_2"/>
    <property type="match status" value="1"/>
</dbReference>
<proteinExistence type="predicted"/>
<dbReference type="GO" id="GO:0004722">
    <property type="term" value="F:protein serine/threonine phosphatase activity"/>
    <property type="evidence" value="ECO:0007669"/>
    <property type="project" value="UniProtKB-EC"/>
</dbReference>
<dbReference type="AlphaFoldDB" id="A0A5B9Q8Z4"/>
<dbReference type="EC" id="3.1.3.16" evidence="2"/>
<keyword evidence="2" id="KW-0378">Hydrolase</keyword>
<dbReference type="Pfam" id="PF13672">
    <property type="entry name" value="PP2C_2"/>
    <property type="match status" value="1"/>
</dbReference>
<dbReference type="SUPFAM" id="SSF81606">
    <property type="entry name" value="PP2C-like"/>
    <property type="match status" value="1"/>
</dbReference>
<reference evidence="2 3" key="1">
    <citation type="submission" date="2019-08" db="EMBL/GenBank/DDBJ databases">
        <title>Deep-cultivation of Planctomycetes and their phenomic and genomic characterization uncovers novel biology.</title>
        <authorList>
            <person name="Wiegand S."/>
            <person name="Jogler M."/>
            <person name="Boedeker C."/>
            <person name="Pinto D."/>
            <person name="Vollmers J."/>
            <person name="Rivas-Marin E."/>
            <person name="Kohn T."/>
            <person name="Peeters S.H."/>
            <person name="Heuer A."/>
            <person name="Rast P."/>
            <person name="Oberbeckmann S."/>
            <person name="Bunk B."/>
            <person name="Jeske O."/>
            <person name="Meyerdierks A."/>
            <person name="Storesund J.E."/>
            <person name="Kallscheuer N."/>
            <person name="Luecker S."/>
            <person name="Lage O.M."/>
            <person name="Pohl T."/>
            <person name="Merkel B.J."/>
            <person name="Hornburger P."/>
            <person name="Mueller R.-W."/>
            <person name="Bruemmer F."/>
            <person name="Labrenz M."/>
            <person name="Spormann A.M."/>
            <person name="Op den Camp H."/>
            <person name="Overmann J."/>
            <person name="Amann R."/>
            <person name="Jetten M.S.M."/>
            <person name="Mascher T."/>
            <person name="Medema M.H."/>
            <person name="Devos D.P."/>
            <person name="Kaster A.-K."/>
            <person name="Ovreas L."/>
            <person name="Rohde M."/>
            <person name="Galperin M.Y."/>
            <person name="Jogler C."/>
        </authorList>
    </citation>
    <scope>NUCLEOTIDE SEQUENCE [LARGE SCALE GENOMIC DNA]</scope>
    <source>
        <strain evidence="2 3">Pr1d</strain>
    </source>
</reference>
<dbReference type="Proteomes" id="UP000323917">
    <property type="component" value="Chromosome"/>
</dbReference>
<protein>
    <submittedName>
        <fullName evidence="2">Serine/threonine phosphatase stp</fullName>
        <ecNumber evidence="2">3.1.3.16</ecNumber>
    </submittedName>
</protein>
<dbReference type="SMART" id="SM00332">
    <property type="entry name" value="PP2Cc"/>
    <property type="match status" value="1"/>
</dbReference>
<dbReference type="EMBL" id="CP042913">
    <property type="protein sequence ID" value="QEG34025.1"/>
    <property type="molecule type" value="Genomic_DNA"/>
</dbReference>
<dbReference type="RefSeq" id="WP_148072722.1">
    <property type="nucleotide sequence ID" value="NZ_CP042913.1"/>
</dbReference>
<dbReference type="SMART" id="SM00331">
    <property type="entry name" value="PP2C_SIG"/>
    <property type="match status" value="1"/>
</dbReference>
<dbReference type="CDD" id="cd00143">
    <property type="entry name" value="PP2Cc"/>
    <property type="match status" value="1"/>
</dbReference>
<dbReference type="Gene3D" id="3.60.40.10">
    <property type="entry name" value="PPM-type phosphatase domain"/>
    <property type="match status" value="1"/>
</dbReference>
<organism evidence="2 3">
    <name type="scientific">Bythopirellula goksoeyrii</name>
    <dbReference type="NCBI Taxonomy" id="1400387"/>
    <lineage>
        <taxon>Bacteria</taxon>
        <taxon>Pseudomonadati</taxon>
        <taxon>Planctomycetota</taxon>
        <taxon>Planctomycetia</taxon>
        <taxon>Pirellulales</taxon>
        <taxon>Lacipirellulaceae</taxon>
        <taxon>Bythopirellula</taxon>
    </lineage>
</organism>
<sequence length="280" mass="30076">MPPQTMDAPYFTFLADPDHLETCQVAGGVAVVASRTAPEKTTPNEDCASVIPVGDDQAVLLVADGMGGHASGEIASRLAIQKIEESLLEKTEESEGPLDAEQLRASIITGIERANQAIMEIATGAGTTLCVAEIQGDTVRVYHIGDSVIMLVGQRGKMKFQTLAHSPIGYAVEAGMLEEADAIHHEERHLISNFLGSPEMRIEIGPPRKMSLRDTLILSSDGLLDNLLTDEIVERCRKGPLPAAVERLVADARHRMEIGPTGDHPSKPDDLTVVAFRRSG</sequence>
<dbReference type="KEGG" id="bgok:Pr1d_12970"/>
<name>A0A5B9Q8Z4_9BACT</name>
<evidence type="ECO:0000259" key="1">
    <source>
        <dbReference type="PROSITE" id="PS51746"/>
    </source>
</evidence>
<accession>A0A5B9Q8Z4</accession>